<dbReference type="Gene3D" id="1.10.8.60">
    <property type="match status" value="1"/>
</dbReference>
<dbReference type="GO" id="GO:0006355">
    <property type="term" value="P:regulation of DNA-templated transcription"/>
    <property type="evidence" value="ECO:0007669"/>
    <property type="project" value="InterPro"/>
</dbReference>
<dbReference type="InterPro" id="IPR058031">
    <property type="entry name" value="AAA_lid_NorR"/>
</dbReference>
<feature type="domain" description="Response regulatory" evidence="5">
    <location>
        <begin position="7"/>
        <end position="121"/>
    </location>
</feature>
<dbReference type="Pfam" id="PF25601">
    <property type="entry name" value="AAA_lid_14"/>
    <property type="match status" value="1"/>
</dbReference>
<dbReference type="InterPro" id="IPR003593">
    <property type="entry name" value="AAA+_ATPase"/>
</dbReference>
<evidence type="ECO:0000259" key="4">
    <source>
        <dbReference type="PROSITE" id="PS50045"/>
    </source>
</evidence>
<keyword evidence="7" id="KW-1185">Reference proteome</keyword>
<reference evidence="6 7" key="1">
    <citation type="submission" date="2016-11" db="EMBL/GenBank/DDBJ databases">
        <authorList>
            <person name="Jaros S."/>
            <person name="Januszkiewicz K."/>
            <person name="Wedrychowicz H."/>
        </authorList>
    </citation>
    <scope>NUCLEOTIDE SEQUENCE [LARGE SCALE GENOMIC DNA]</scope>
    <source>
        <strain evidence="6 7">DSM 27063</strain>
    </source>
</reference>
<dbReference type="GO" id="GO:0003677">
    <property type="term" value="F:DNA binding"/>
    <property type="evidence" value="ECO:0007669"/>
    <property type="project" value="UniProtKB-KW"/>
</dbReference>
<keyword evidence="6" id="KW-0238">DNA-binding</keyword>
<dbReference type="PROSITE" id="PS00676">
    <property type="entry name" value="SIGMA54_INTERACT_2"/>
    <property type="match status" value="1"/>
</dbReference>
<evidence type="ECO:0000256" key="3">
    <source>
        <dbReference type="PROSITE-ProRule" id="PRU00169"/>
    </source>
</evidence>
<evidence type="ECO:0000256" key="2">
    <source>
        <dbReference type="ARBA" id="ARBA00022840"/>
    </source>
</evidence>
<organism evidence="6 7">
    <name type="scientific">Tangfeifania diversioriginum</name>
    <dbReference type="NCBI Taxonomy" id="1168035"/>
    <lineage>
        <taxon>Bacteria</taxon>
        <taxon>Pseudomonadati</taxon>
        <taxon>Bacteroidota</taxon>
        <taxon>Bacteroidia</taxon>
        <taxon>Marinilabiliales</taxon>
        <taxon>Prolixibacteraceae</taxon>
        <taxon>Tangfeifania</taxon>
    </lineage>
</organism>
<dbReference type="Gene3D" id="3.40.50.2300">
    <property type="match status" value="1"/>
</dbReference>
<dbReference type="InterPro" id="IPR025943">
    <property type="entry name" value="Sigma_54_int_dom_ATP-bd_2"/>
</dbReference>
<dbReference type="InterPro" id="IPR027417">
    <property type="entry name" value="P-loop_NTPase"/>
</dbReference>
<dbReference type="InterPro" id="IPR001789">
    <property type="entry name" value="Sig_transdc_resp-reg_receiver"/>
</dbReference>
<gene>
    <name evidence="6" type="ORF">SAMN05444280_11657</name>
</gene>
<dbReference type="SMART" id="SM00448">
    <property type="entry name" value="REC"/>
    <property type="match status" value="1"/>
</dbReference>
<keyword evidence="2" id="KW-0067">ATP-binding</keyword>
<dbReference type="OrthoDB" id="9810703at2"/>
<feature type="modified residue" description="4-aspartylphosphate" evidence="3">
    <location>
        <position position="56"/>
    </location>
</feature>
<dbReference type="FunFam" id="3.40.50.300:FF:000006">
    <property type="entry name" value="DNA-binding transcriptional regulator NtrC"/>
    <property type="match status" value="1"/>
</dbReference>
<dbReference type="SMART" id="SM00382">
    <property type="entry name" value="AAA"/>
    <property type="match status" value="1"/>
</dbReference>
<feature type="domain" description="Sigma-54 factor interaction" evidence="4">
    <location>
        <begin position="148"/>
        <end position="377"/>
    </location>
</feature>
<dbReference type="Pfam" id="PF00072">
    <property type="entry name" value="Response_reg"/>
    <property type="match status" value="1"/>
</dbReference>
<dbReference type="SUPFAM" id="SSF52540">
    <property type="entry name" value="P-loop containing nucleoside triphosphate hydrolases"/>
    <property type="match status" value="1"/>
</dbReference>
<accession>A0A1M6IDE5</accession>
<evidence type="ECO:0000259" key="5">
    <source>
        <dbReference type="PROSITE" id="PS50110"/>
    </source>
</evidence>
<sequence>MNEKPFKIFVVEDNEWYNKLLVHNLSLNPDYEIESFSTGRELILNLHKSPDVITLDYRLPDIKGLELLKKIKAVNEDIQVILISEQDDIEVVVELLKHGAYDYIVKTDHIRERLLNTVHNIRKGVRLQREILSLRKEVKKKYGYENTIIGSSAATKRIYDLIEKATRTSISVTITGETGTGKELVAKAIHYNSKRSAKPFVAVNMAAIPRDLAESELFGHEKGAFTGANIRRIGKFEEAHGGTLFLDEIAEMDISLQAKLLRALQEKEIVRVGSNKPVKTDCRIIVATNKKLQDLVMEGKFREDLYYRLFGLSVELPPLRDRGKDIITLSKHFIKEFCAENDFPLKSLSKTAIDKLLSYSYPGNIRELKSVIELAVTVTDSDEITADNIILGNEALIPENIDKEMTLREYNIRIVKSYLKKYNDNNLVADKLGIGVATVYRMLKEEK</sequence>
<dbReference type="RefSeq" id="WP_073169486.1">
    <property type="nucleotide sequence ID" value="NZ_FQZE01000016.1"/>
</dbReference>
<dbReference type="PROSITE" id="PS50110">
    <property type="entry name" value="RESPONSE_REGULATORY"/>
    <property type="match status" value="1"/>
</dbReference>
<dbReference type="Gene3D" id="3.40.50.300">
    <property type="entry name" value="P-loop containing nucleotide triphosphate hydrolases"/>
    <property type="match status" value="1"/>
</dbReference>
<dbReference type="CDD" id="cd00009">
    <property type="entry name" value="AAA"/>
    <property type="match status" value="1"/>
</dbReference>
<dbReference type="AlphaFoldDB" id="A0A1M6IDE5"/>
<dbReference type="CDD" id="cd00156">
    <property type="entry name" value="REC"/>
    <property type="match status" value="1"/>
</dbReference>
<evidence type="ECO:0000313" key="7">
    <source>
        <dbReference type="Proteomes" id="UP000184050"/>
    </source>
</evidence>
<dbReference type="PROSITE" id="PS50045">
    <property type="entry name" value="SIGMA54_INTERACT_4"/>
    <property type="match status" value="1"/>
</dbReference>
<dbReference type="Proteomes" id="UP000184050">
    <property type="component" value="Unassembled WGS sequence"/>
</dbReference>
<dbReference type="EMBL" id="FQZE01000016">
    <property type="protein sequence ID" value="SHJ32457.1"/>
    <property type="molecule type" value="Genomic_DNA"/>
</dbReference>
<dbReference type="Pfam" id="PF00158">
    <property type="entry name" value="Sigma54_activat"/>
    <property type="match status" value="1"/>
</dbReference>
<evidence type="ECO:0000256" key="1">
    <source>
        <dbReference type="ARBA" id="ARBA00022741"/>
    </source>
</evidence>
<evidence type="ECO:0000313" key="6">
    <source>
        <dbReference type="EMBL" id="SHJ32457.1"/>
    </source>
</evidence>
<dbReference type="PANTHER" id="PTHR32071:SF121">
    <property type="entry name" value="SIGMA L-DEPENDENT TRANSCRIPTIONAL REGULATOR YQIR-RELATED"/>
    <property type="match status" value="1"/>
</dbReference>
<protein>
    <submittedName>
        <fullName evidence="6">DNA-binding transcriptional response regulator, NtrC family, contains REC, AAA-type ATPase, and a Fis-type DNA-binding domains</fullName>
    </submittedName>
</protein>
<dbReference type="GO" id="GO:0000160">
    <property type="term" value="P:phosphorelay signal transduction system"/>
    <property type="evidence" value="ECO:0007669"/>
    <property type="project" value="InterPro"/>
</dbReference>
<keyword evidence="1" id="KW-0547">Nucleotide-binding</keyword>
<dbReference type="SUPFAM" id="SSF52172">
    <property type="entry name" value="CheY-like"/>
    <property type="match status" value="1"/>
</dbReference>
<proteinExistence type="predicted"/>
<dbReference type="InterPro" id="IPR002078">
    <property type="entry name" value="Sigma_54_int"/>
</dbReference>
<dbReference type="InterPro" id="IPR011006">
    <property type="entry name" value="CheY-like_superfamily"/>
</dbReference>
<name>A0A1M6IDE5_9BACT</name>
<dbReference type="GO" id="GO:0005524">
    <property type="term" value="F:ATP binding"/>
    <property type="evidence" value="ECO:0007669"/>
    <property type="project" value="UniProtKB-KW"/>
</dbReference>
<keyword evidence="3" id="KW-0597">Phosphoprotein</keyword>
<dbReference type="STRING" id="1168035.SAMN05444280_11657"/>
<dbReference type="PANTHER" id="PTHR32071">
    <property type="entry name" value="TRANSCRIPTIONAL REGULATORY PROTEIN"/>
    <property type="match status" value="1"/>
</dbReference>